<dbReference type="Pfam" id="PF02653">
    <property type="entry name" value="BPD_transp_2"/>
    <property type="match status" value="1"/>
</dbReference>
<dbReference type="InterPro" id="IPR001851">
    <property type="entry name" value="ABC_transp_permease"/>
</dbReference>
<feature type="transmembrane region" description="Helical" evidence="6">
    <location>
        <begin position="239"/>
        <end position="257"/>
    </location>
</feature>
<evidence type="ECO:0000313" key="8">
    <source>
        <dbReference type="Proteomes" id="UP000253034"/>
    </source>
</evidence>
<dbReference type="AlphaFoldDB" id="A0A369B4U3"/>
<reference evidence="7 8" key="1">
    <citation type="submission" date="2018-07" db="EMBL/GenBank/DDBJ databases">
        <title>Genomic Encyclopedia of Type Strains, Phase IV (KMG-IV): sequencing the most valuable type-strain genomes for metagenomic binning, comparative biology and taxonomic classification.</title>
        <authorList>
            <person name="Goeker M."/>
        </authorList>
    </citation>
    <scope>NUCLEOTIDE SEQUENCE [LARGE SCALE GENOMIC DNA]</scope>
    <source>
        <strain evidence="7 8">DSM 27016</strain>
    </source>
</reference>
<dbReference type="GO" id="GO:0005886">
    <property type="term" value="C:plasma membrane"/>
    <property type="evidence" value="ECO:0007669"/>
    <property type="project" value="UniProtKB-SubCell"/>
</dbReference>
<keyword evidence="2" id="KW-1003">Cell membrane</keyword>
<evidence type="ECO:0000313" key="7">
    <source>
        <dbReference type="EMBL" id="RCX16552.1"/>
    </source>
</evidence>
<evidence type="ECO:0000256" key="6">
    <source>
        <dbReference type="SAM" id="Phobius"/>
    </source>
</evidence>
<evidence type="ECO:0000256" key="4">
    <source>
        <dbReference type="ARBA" id="ARBA00022989"/>
    </source>
</evidence>
<sequence>MIKKDLVNEKKWENALTKKLMHHENSSILFVLLLVIALVVLAEFFLARGMVFKDLAFLSSRNISSVLQQVSITGILAIGMTLVMLMGGIDLSVGQLMGFIGVLMASLIKAGNLPMWSIVLIGMSTAIVCELLMGLIISRTKLESFIVSLGFMSIYQGFIYLITNGREISIGDKFEFIGKTSINITSNFKIFSSVILYVLLTVIVWLAIKYTKFGRRLYFVGGNENSAFLAGIGVKNFKLWVYGLNGFFVSIASMIMISRLSTGGPNMGQGKEIDVIASVVVGGTAMSGGKGNVWGALIGVILLGCISNALNILGVNPYYQYVMKGGLIVLSVFIGYYSGLRKKSKTRLNQRSIA</sequence>
<comment type="subcellular location">
    <subcellularLocation>
        <location evidence="1">Cell membrane</location>
        <topology evidence="1">Multi-pass membrane protein</topology>
    </subcellularLocation>
</comment>
<keyword evidence="8" id="KW-1185">Reference proteome</keyword>
<organism evidence="7 8">
    <name type="scientific">Anaerobacterium chartisolvens</name>
    <dbReference type="NCBI Taxonomy" id="1297424"/>
    <lineage>
        <taxon>Bacteria</taxon>
        <taxon>Bacillati</taxon>
        <taxon>Bacillota</taxon>
        <taxon>Clostridia</taxon>
        <taxon>Eubacteriales</taxon>
        <taxon>Oscillospiraceae</taxon>
        <taxon>Anaerobacterium</taxon>
    </lineage>
</organism>
<name>A0A369B4U3_9FIRM</name>
<dbReference type="RefSeq" id="WP_114297716.1">
    <property type="nucleotide sequence ID" value="NZ_QPJT01000010.1"/>
</dbReference>
<feature type="transmembrane region" description="Helical" evidence="6">
    <location>
        <begin position="27"/>
        <end position="46"/>
    </location>
</feature>
<dbReference type="GO" id="GO:0022857">
    <property type="term" value="F:transmembrane transporter activity"/>
    <property type="evidence" value="ECO:0007669"/>
    <property type="project" value="InterPro"/>
</dbReference>
<keyword evidence="3 6" id="KW-0812">Transmembrane</keyword>
<feature type="transmembrane region" description="Helical" evidence="6">
    <location>
        <begin position="318"/>
        <end position="337"/>
    </location>
</feature>
<evidence type="ECO:0000256" key="1">
    <source>
        <dbReference type="ARBA" id="ARBA00004651"/>
    </source>
</evidence>
<dbReference type="Proteomes" id="UP000253034">
    <property type="component" value="Unassembled WGS sequence"/>
</dbReference>
<dbReference type="EMBL" id="QPJT01000010">
    <property type="protein sequence ID" value="RCX16552.1"/>
    <property type="molecule type" value="Genomic_DNA"/>
</dbReference>
<keyword evidence="4 6" id="KW-1133">Transmembrane helix</keyword>
<dbReference type="PANTHER" id="PTHR32196">
    <property type="entry name" value="ABC TRANSPORTER PERMEASE PROTEIN YPHD-RELATED-RELATED"/>
    <property type="match status" value="1"/>
</dbReference>
<dbReference type="CDD" id="cd06579">
    <property type="entry name" value="TM_PBP1_transp_AraH_like"/>
    <property type="match status" value="1"/>
</dbReference>
<accession>A0A369B4U3</accession>
<comment type="caution">
    <text evidence="7">The sequence shown here is derived from an EMBL/GenBank/DDBJ whole genome shotgun (WGS) entry which is preliminary data.</text>
</comment>
<evidence type="ECO:0000256" key="5">
    <source>
        <dbReference type="ARBA" id="ARBA00023136"/>
    </source>
</evidence>
<feature type="transmembrane region" description="Helical" evidence="6">
    <location>
        <begin position="188"/>
        <end position="208"/>
    </location>
</feature>
<keyword evidence="5 6" id="KW-0472">Membrane</keyword>
<gene>
    <name evidence="7" type="ORF">DFR58_11045</name>
</gene>
<feature type="transmembrane region" description="Helical" evidence="6">
    <location>
        <begin position="115"/>
        <end position="138"/>
    </location>
</feature>
<protein>
    <submittedName>
        <fullName evidence="7">Ribose transport system permease protein</fullName>
    </submittedName>
</protein>
<evidence type="ECO:0000256" key="2">
    <source>
        <dbReference type="ARBA" id="ARBA00022475"/>
    </source>
</evidence>
<feature type="transmembrane region" description="Helical" evidence="6">
    <location>
        <begin position="144"/>
        <end position="163"/>
    </location>
</feature>
<feature type="transmembrane region" description="Helical" evidence="6">
    <location>
        <begin position="293"/>
        <end position="312"/>
    </location>
</feature>
<dbReference type="OrthoDB" id="9789111at2"/>
<proteinExistence type="predicted"/>
<evidence type="ECO:0000256" key="3">
    <source>
        <dbReference type="ARBA" id="ARBA00022692"/>
    </source>
</evidence>
<feature type="transmembrane region" description="Helical" evidence="6">
    <location>
        <begin position="66"/>
        <end position="85"/>
    </location>
</feature>